<dbReference type="EMBL" id="VFPJ01000001">
    <property type="protein sequence ID" value="TQM41587.1"/>
    <property type="molecule type" value="Genomic_DNA"/>
</dbReference>
<sequence>MKNKVLIGTVTVFLGITFSVVMLNLFEPTKSNYFFNRKYSNKNILNFENKFDRMNKGEYVMYIRSNNLIVERDIIYNDKNSIMYNLYISDLDFKKKKRKKVKLPKLSNIIYSDSTKLFYNMKFKLFQYDFKTMKNTEVGMNHIKIFSLIPIMDSQNYYLCFGELFNDNIFNTGFFVINISTKRIIKSMILEPSKESSMPKNDLVYSGFFTETYDKRNLIYCCDKYSKIFFFNSKGIYTKVLTTNDKTPLPKILKNSNGDSFYSRGGTWTSNMGIFVKNNKIFVFSSRSDLKTSIMIDEYSLETMKYKQSFVLKHNNLSSSSIRNIFIDSNKIIIGFEFNYASFTFSRNI</sequence>
<evidence type="ECO:0000313" key="2">
    <source>
        <dbReference type="EMBL" id="TQM41587.1"/>
    </source>
</evidence>
<protein>
    <submittedName>
        <fullName evidence="2">Uncharacterized protein</fullName>
    </submittedName>
</protein>
<organism evidence="2 3">
    <name type="scientific">Flavobacterium branchiophilum</name>
    <dbReference type="NCBI Taxonomy" id="55197"/>
    <lineage>
        <taxon>Bacteria</taxon>
        <taxon>Pseudomonadati</taxon>
        <taxon>Bacteroidota</taxon>
        <taxon>Flavobacteriia</taxon>
        <taxon>Flavobacteriales</taxon>
        <taxon>Flavobacteriaceae</taxon>
        <taxon>Flavobacterium</taxon>
    </lineage>
</organism>
<dbReference type="RefSeq" id="WP_089079760.1">
    <property type="nucleotide sequence ID" value="NZ_VFPJ01000001.1"/>
</dbReference>
<proteinExistence type="predicted"/>
<feature type="transmembrane region" description="Helical" evidence="1">
    <location>
        <begin position="6"/>
        <end position="26"/>
    </location>
</feature>
<dbReference type="AlphaFoldDB" id="A0A543G690"/>
<keyword evidence="1" id="KW-1133">Transmembrane helix</keyword>
<keyword evidence="1" id="KW-0472">Membrane</keyword>
<reference evidence="2 3" key="1">
    <citation type="submission" date="2019-06" db="EMBL/GenBank/DDBJ databases">
        <title>Genomic Encyclopedia of Archaeal and Bacterial Type Strains, Phase II (KMG-II): from individual species to whole genera.</title>
        <authorList>
            <person name="Goeker M."/>
        </authorList>
    </citation>
    <scope>NUCLEOTIDE SEQUENCE [LARGE SCALE GENOMIC DNA]</scope>
    <source>
        <strain evidence="2 3">DSM 24789</strain>
    </source>
</reference>
<keyword evidence="1" id="KW-0812">Transmembrane</keyword>
<name>A0A543G690_9FLAO</name>
<accession>A0A543G690</accession>
<dbReference type="Proteomes" id="UP000320773">
    <property type="component" value="Unassembled WGS sequence"/>
</dbReference>
<comment type="caution">
    <text evidence="2">The sequence shown here is derived from an EMBL/GenBank/DDBJ whole genome shotgun (WGS) entry which is preliminary data.</text>
</comment>
<evidence type="ECO:0000256" key="1">
    <source>
        <dbReference type="SAM" id="Phobius"/>
    </source>
</evidence>
<gene>
    <name evidence="2" type="ORF">BC670_2572</name>
</gene>
<evidence type="ECO:0000313" key="3">
    <source>
        <dbReference type="Proteomes" id="UP000320773"/>
    </source>
</evidence>